<dbReference type="PANTHER" id="PTHR10060">
    <property type="entry name" value="TATD FAMILY DEOXYRIBONUCLEASE"/>
    <property type="match status" value="1"/>
</dbReference>
<dbReference type="GO" id="GO:0005829">
    <property type="term" value="C:cytosol"/>
    <property type="evidence" value="ECO:0007669"/>
    <property type="project" value="TreeGrafter"/>
</dbReference>
<keyword evidence="6" id="KW-1185">Reference proteome</keyword>
<dbReference type="Proteomes" id="UP001165120">
    <property type="component" value="Unassembled WGS sequence"/>
</dbReference>
<dbReference type="GO" id="GO:0046872">
    <property type="term" value="F:metal ion binding"/>
    <property type="evidence" value="ECO:0007669"/>
    <property type="project" value="UniProtKB-KW"/>
</dbReference>
<reference evidence="5" key="1">
    <citation type="submission" date="2023-04" db="EMBL/GenBank/DDBJ databases">
        <title>Candida boidinii NBRC 10035.</title>
        <authorList>
            <person name="Ichikawa N."/>
            <person name="Sato H."/>
            <person name="Tonouchi N."/>
        </authorList>
    </citation>
    <scope>NUCLEOTIDE SEQUENCE</scope>
    <source>
        <strain evidence="5">NBRC 10035</strain>
    </source>
</reference>
<dbReference type="SUPFAM" id="SSF51556">
    <property type="entry name" value="Metallo-dependent hydrolases"/>
    <property type="match status" value="1"/>
</dbReference>
<dbReference type="PANTHER" id="PTHR10060:SF15">
    <property type="entry name" value="DEOXYRIBONUCLEASE TATDN1"/>
    <property type="match status" value="1"/>
</dbReference>
<evidence type="ECO:0000256" key="4">
    <source>
        <dbReference type="ARBA" id="ARBA00022801"/>
    </source>
</evidence>
<dbReference type="InterPro" id="IPR050891">
    <property type="entry name" value="TatD-type_Hydrolase"/>
</dbReference>
<evidence type="ECO:0000313" key="5">
    <source>
        <dbReference type="EMBL" id="GME79375.1"/>
    </source>
</evidence>
<protein>
    <submittedName>
        <fullName evidence="5">Unnamed protein product</fullName>
    </submittedName>
</protein>
<keyword evidence="4" id="KW-0378">Hydrolase</keyword>
<comment type="similarity">
    <text evidence="1">Belongs to the metallo-dependent hydrolases superfamily. TatD-type hydrolase family.</text>
</comment>
<sequence>MSTINVKQAEGFVKPKYYEVGLNLTDTMFSGNFRGSRHFESDMDDMLRRAKALNVEHMLLTGSDLDESKKTIELAKHYNNLENLSPGNFPSLTTTVGVHPCSVTEFTRKSETPESHIDKLREVLKEGIESGVVKAFGEVGLDYDRLHYSPKEIQKEFFELQLKLACEFELPLFLHMRAACDDFLEILLPFYLGTREDKLELKNKNLLVHSFSGSVEELEKLIKYDHFYISVNGCSLREESNLEAAKLIPLDKLMIETDAPWCEIKKTHASYKYLTPCPNEFYPIEYELISEDDFRKKNSGIQFNEFLPIPVLKSDKFEKIKNTNKEFVDKYCQDYSFKPMIKSRNEPCLIGLTAQVMSKLKDVKPEELINACYENSRKVFD</sequence>
<evidence type="ECO:0000256" key="3">
    <source>
        <dbReference type="ARBA" id="ARBA00022723"/>
    </source>
</evidence>
<evidence type="ECO:0000256" key="1">
    <source>
        <dbReference type="ARBA" id="ARBA00009275"/>
    </source>
</evidence>
<dbReference type="CDD" id="cd01310">
    <property type="entry name" value="TatD_DNAse"/>
    <property type="match status" value="1"/>
</dbReference>
<evidence type="ECO:0000256" key="2">
    <source>
        <dbReference type="ARBA" id="ARBA00022722"/>
    </source>
</evidence>
<organism evidence="5 6">
    <name type="scientific">Candida boidinii</name>
    <name type="common">Yeast</name>
    <dbReference type="NCBI Taxonomy" id="5477"/>
    <lineage>
        <taxon>Eukaryota</taxon>
        <taxon>Fungi</taxon>
        <taxon>Dikarya</taxon>
        <taxon>Ascomycota</taxon>
        <taxon>Saccharomycotina</taxon>
        <taxon>Pichiomycetes</taxon>
        <taxon>Pichiales</taxon>
        <taxon>Pichiaceae</taxon>
        <taxon>Ogataea</taxon>
        <taxon>Ogataea/Candida clade</taxon>
    </lineage>
</organism>
<keyword evidence="2" id="KW-0540">Nuclease</keyword>
<dbReference type="EMBL" id="BSXN01003496">
    <property type="protein sequence ID" value="GME79375.1"/>
    <property type="molecule type" value="Genomic_DNA"/>
</dbReference>
<dbReference type="GO" id="GO:0008296">
    <property type="term" value="F:3'-5'-DNA exonuclease activity"/>
    <property type="evidence" value="ECO:0007669"/>
    <property type="project" value="TreeGrafter"/>
</dbReference>
<dbReference type="InterPro" id="IPR018228">
    <property type="entry name" value="DNase_TatD-rel_CS"/>
</dbReference>
<dbReference type="PROSITE" id="PS01091">
    <property type="entry name" value="TATD_3"/>
    <property type="match status" value="1"/>
</dbReference>
<proteinExistence type="inferred from homology"/>
<accession>A0A9W6T838</accession>
<dbReference type="PROSITE" id="PS01090">
    <property type="entry name" value="TATD_2"/>
    <property type="match status" value="1"/>
</dbReference>
<dbReference type="Gene3D" id="3.20.20.140">
    <property type="entry name" value="Metal-dependent hydrolases"/>
    <property type="match status" value="1"/>
</dbReference>
<dbReference type="AlphaFoldDB" id="A0A9W6T838"/>
<name>A0A9W6T838_CANBO</name>
<comment type="caution">
    <text evidence="5">The sequence shown here is derived from an EMBL/GenBank/DDBJ whole genome shotgun (WGS) entry which is preliminary data.</text>
</comment>
<dbReference type="InterPro" id="IPR032466">
    <property type="entry name" value="Metal_Hydrolase"/>
</dbReference>
<evidence type="ECO:0000313" key="6">
    <source>
        <dbReference type="Proteomes" id="UP001165120"/>
    </source>
</evidence>
<gene>
    <name evidence="5" type="ORF">Cboi02_000610100</name>
</gene>
<dbReference type="Pfam" id="PF01026">
    <property type="entry name" value="TatD_DNase"/>
    <property type="match status" value="1"/>
</dbReference>
<keyword evidence="3" id="KW-0479">Metal-binding</keyword>
<dbReference type="InterPro" id="IPR001130">
    <property type="entry name" value="TatD-like"/>
</dbReference>